<dbReference type="EMBL" id="GBRH01253460">
    <property type="protein sequence ID" value="JAD44435.1"/>
    <property type="molecule type" value="Transcribed_RNA"/>
</dbReference>
<reference evidence="1" key="1">
    <citation type="submission" date="2014-09" db="EMBL/GenBank/DDBJ databases">
        <authorList>
            <person name="Magalhaes I.L.F."/>
            <person name="Oliveira U."/>
            <person name="Santos F.R."/>
            <person name="Vidigal T.H.D.A."/>
            <person name="Brescovit A.D."/>
            <person name="Santos A.J."/>
        </authorList>
    </citation>
    <scope>NUCLEOTIDE SEQUENCE</scope>
    <source>
        <tissue evidence="1">Shoot tissue taken approximately 20 cm above the soil surface</tissue>
    </source>
</reference>
<accession>A0A0A9A603</accession>
<dbReference type="AlphaFoldDB" id="A0A0A9A603"/>
<name>A0A0A9A603_ARUDO</name>
<proteinExistence type="predicted"/>
<organism evidence="1">
    <name type="scientific">Arundo donax</name>
    <name type="common">Giant reed</name>
    <name type="synonym">Donax arundinaceus</name>
    <dbReference type="NCBI Taxonomy" id="35708"/>
    <lineage>
        <taxon>Eukaryota</taxon>
        <taxon>Viridiplantae</taxon>
        <taxon>Streptophyta</taxon>
        <taxon>Embryophyta</taxon>
        <taxon>Tracheophyta</taxon>
        <taxon>Spermatophyta</taxon>
        <taxon>Magnoliopsida</taxon>
        <taxon>Liliopsida</taxon>
        <taxon>Poales</taxon>
        <taxon>Poaceae</taxon>
        <taxon>PACMAD clade</taxon>
        <taxon>Arundinoideae</taxon>
        <taxon>Arundineae</taxon>
        <taxon>Arundo</taxon>
    </lineage>
</organism>
<sequence length="52" mass="6229">MRRGEGAVLQFRGKLEVWGWVMGIRRRRKMATESVLVFWRLQVQEAQRARQA</sequence>
<reference evidence="1" key="2">
    <citation type="journal article" date="2015" name="Data Brief">
        <title>Shoot transcriptome of the giant reed, Arundo donax.</title>
        <authorList>
            <person name="Barrero R.A."/>
            <person name="Guerrero F.D."/>
            <person name="Moolhuijzen P."/>
            <person name="Goolsby J.A."/>
            <person name="Tidwell J."/>
            <person name="Bellgard S.E."/>
            <person name="Bellgard M.I."/>
        </authorList>
    </citation>
    <scope>NUCLEOTIDE SEQUENCE</scope>
    <source>
        <tissue evidence="1">Shoot tissue taken approximately 20 cm above the soil surface</tissue>
    </source>
</reference>
<evidence type="ECO:0000313" key="1">
    <source>
        <dbReference type="EMBL" id="JAD44435.1"/>
    </source>
</evidence>
<protein>
    <submittedName>
        <fullName evidence="1">Uncharacterized protein</fullName>
    </submittedName>
</protein>